<evidence type="ECO:0000256" key="3">
    <source>
        <dbReference type="ARBA" id="ARBA00023242"/>
    </source>
</evidence>
<comment type="caution">
    <text evidence="7">The sequence shown here is derived from an EMBL/GenBank/DDBJ whole genome shotgun (WGS) entry which is preliminary data.</text>
</comment>
<dbReference type="GO" id="GO:0035098">
    <property type="term" value="C:ESC/E(Z) complex"/>
    <property type="evidence" value="ECO:0007669"/>
    <property type="project" value="UniProtKB-ARBA"/>
</dbReference>
<evidence type="ECO:0000256" key="1">
    <source>
        <dbReference type="ARBA" id="ARBA00023015"/>
    </source>
</evidence>
<keyword evidence="8" id="KW-1185">Reference proteome</keyword>
<feature type="compositionally biased region" description="Polar residues" evidence="5">
    <location>
        <begin position="1"/>
        <end position="11"/>
    </location>
</feature>
<feature type="compositionally biased region" description="Basic and acidic residues" evidence="5">
    <location>
        <begin position="829"/>
        <end position="838"/>
    </location>
</feature>
<dbReference type="SMART" id="SM00293">
    <property type="entry name" value="PWWP"/>
    <property type="match status" value="1"/>
</dbReference>
<feature type="compositionally biased region" description="Basic and acidic residues" evidence="5">
    <location>
        <begin position="81"/>
        <end position="90"/>
    </location>
</feature>
<feature type="region of interest" description="Disordered" evidence="5">
    <location>
        <begin position="470"/>
        <end position="493"/>
    </location>
</feature>
<dbReference type="Proteomes" id="UP001604277">
    <property type="component" value="Unassembled WGS sequence"/>
</dbReference>
<feature type="compositionally biased region" description="Polar residues" evidence="5">
    <location>
        <begin position="95"/>
        <end position="105"/>
    </location>
</feature>
<dbReference type="CDD" id="cd05162">
    <property type="entry name" value="PWWP"/>
    <property type="match status" value="1"/>
</dbReference>
<evidence type="ECO:0000256" key="5">
    <source>
        <dbReference type="SAM" id="MobiDB-lite"/>
    </source>
</evidence>
<dbReference type="GO" id="GO:2000028">
    <property type="term" value="P:regulation of photoperiodism, flowering"/>
    <property type="evidence" value="ECO:0007669"/>
    <property type="project" value="UniProtKB-ARBA"/>
</dbReference>
<dbReference type="SUPFAM" id="SSF63748">
    <property type="entry name" value="Tudor/PWWP/MBT"/>
    <property type="match status" value="1"/>
</dbReference>
<evidence type="ECO:0000313" key="7">
    <source>
        <dbReference type="EMBL" id="KAL2514873.1"/>
    </source>
</evidence>
<organism evidence="7 8">
    <name type="scientific">Forsythia ovata</name>
    <dbReference type="NCBI Taxonomy" id="205694"/>
    <lineage>
        <taxon>Eukaryota</taxon>
        <taxon>Viridiplantae</taxon>
        <taxon>Streptophyta</taxon>
        <taxon>Embryophyta</taxon>
        <taxon>Tracheophyta</taxon>
        <taxon>Spermatophyta</taxon>
        <taxon>Magnoliopsida</taxon>
        <taxon>eudicotyledons</taxon>
        <taxon>Gunneridae</taxon>
        <taxon>Pentapetalae</taxon>
        <taxon>asterids</taxon>
        <taxon>lamiids</taxon>
        <taxon>Lamiales</taxon>
        <taxon>Oleaceae</taxon>
        <taxon>Forsythieae</taxon>
        <taxon>Forsythia</taxon>
    </lineage>
</organism>
<sequence length="1016" mass="110988">MRSTISSNKNGLSDGKDDDAVEEEPKVGFTSGAGAGGDVGLNAAGPSEEARVSGENVVKSEEAMVAEASEDVLNESGVSELKSEENKYGDAYRASDNQASSSIPTDSPDVKLEKKRPSGAVADYDSLLSGFDEFVAKGKGEAVGNGYEVGDMVWGKVKSHPWWPGFIYNESFATPSVRRTKHEGHVLVAFFGDGSYGWFEPAELIPFEKNFAEKSRQTLSRSFLKAVEEAVDEVSRRRGLGLVCRCRNEFNLWPTSVEGYSVVDVAGYEQGAVYSTSQIEKARDSFRPREMLTFVQQLALKPLADKYWMLDFIKNKATVFAYRKALFEEYDETYAQAFGTEFVRPTRPTKPPVINSSKDPLSGRLVIAEALGKEKSSAKSIKIKDQIEKERYLFKRRDSPNEFKAKKASLTQSGSSSQPLLEDGLHVSGKIDYSGMSEQVRQTPELELPTSHQVSVADFHKKKLQDICSGPKKRLDNGAKKAKVHKRAAGEISTENPVLAERKKKKRKKEMGIMASTSHVQPGAIDHIGAELDRVSGTSAQVSLDEKSQLPSMETWQAAGIGNAEFELAVLLKDLQALALNPFHGVERRSPAIIRQVFSKFRSLVYQKSLALSAPAENESNEAHESKFPAARAPASSAENIKEVSTVKPVKPPPVRHDDPGKVGKKRGPSDRLEEIAAKKKKRFDDVKSLATEKKAARKTMDIPRGDVKEMGAKIVPPTPKKALKLESSKRIEQQPTRAADRAMLVMKFPPGGALPSMAELKAKFARFGPLDHSGTRVFWKSSTCRLVYQSKVHAQAALKFASGSSNLFGNTNVRCYLREMEVDGQESEPAKVQKDDSSAGASQQPKDYSAEQRLAAKLTLPPHQQLTAQLKSCLKKSSGDEGGGGGGGGRSTRVKFVLGGDETQLLSRNENTNDIATFSEAASTHSVGLSSKNFAKVISHSADPLTSNQFQNLRSNMPFSEQVSASFNAPPAPHIPIIPTTNNDIAQQMLNLLIKCNDVVTNLTGILGYVPYHPL</sequence>
<dbReference type="Gene3D" id="2.30.30.140">
    <property type="match status" value="1"/>
</dbReference>
<name>A0ABD1TQ63_9LAMI</name>
<accession>A0ABD1TQ63</accession>
<evidence type="ECO:0000256" key="4">
    <source>
        <dbReference type="ARBA" id="ARBA00060746"/>
    </source>
</evidence>
<evidence type="ECO:0000313" key="8">
    <source>
        <dbReference type="Proteomes" id="UP001604277"/>
    </source>
</evidence>
<keyword evidence="2" id="KW-0804">Transcription</keyword>
<feature type="region of interest" description="Disordered" evidence="5">
    <location>
        <begin position="69"/>
        <end position="116"/>
    </location>
</feature>
<dbReference type="PANTHER" id="PTHR10688:SF5">
    <property type="entry name" value="PWWP DOMAIN-CONTAINING PROTEIN 1-RELATED"/>
    <property type="match status" value="1"/>
</dbReference>
<keyword evidence="3" id="KW-0539">Nucleus</keyword>
<feature type="region of interest" description="Disordered" evidence="5">
    <location>
        <begin position="1"/>
        <end position="57"/>
    </location>
</feature>
<gene>
    <name evidence="7" type="ORF">Fot_28844</name>
</gene>
<dbReference type="PANTHER" id="PTHR10688">
    <property type="entry name" value="PWWP DOMAIN-CONTAINING PROTEIN"/>
    <property type="match status" value="1"/>
</dbReference>
<dbReference type="EMBL" id="JBFOLJ010000008">
    <property type="protein sequence ID" value="KAL2514873.1"/>
    <property type="molecule type" value="Genomic_DNA"/>
</dbReference>
<feature type="region of interest" description="Disordered" evidence="5">
    <location>
        <begin position="616"/>
        <end position="673"/>
    </location>
</feature>
<dbReference type="FunFam" id="2.30.30.140:FF:000115">
    <property type="entry name" value="Tudor/PWWP/MBT superfamily protein"/>
    <property type="match status" value="1"/>
</dbReference>
<reference evidence="8" key="1">
    <citation type="submission" date="2024-07" db="EMBL/GenBank/DDBJ databases">
        <title>Two chromosome-level genome assemblies of Korean endemic species Abeliophyllum distichum and Forsythia ovata (Oleaceae).</title>
        <authorList>
            <person name="Jang H."/>
        </authorList>
    </citation>
    <scope>NUCLEOTIDE SEQUENCE [LARGE SCALE GENOMIC DNA]</scope>
</reference>
<feature type="compositionally biased region" description="Basic and acidic residues" evidence="5">
    <location>
        <begin position="48"/>
        <end position="57"/>
    </location>
</feature>
<dbReference type="InterPro" id="IPR000313">
    <property type="entry name" value="PWWP_dom"/>
</dbReference>
<dbReference type="Pfam" id="PF00855">
    <property type="entry name" value="PWWP"/>
    <property type="match status" value="1"/>
</dbReference>
<feature type="compositionally biased region" description="Basic and acidic residues" evidence="5">
    <location>
        <begin position="655"/>
        <end position="673"/>
    </location>
</feature>
<protein>
    <submittedName>
        <fullName evidence="7">Tudor/PWWP/MBT superfamily protein</fullName>
    </submittedName>
</protein>
<keyword evidence="1" id="KW-0805">Transcription regulation</keyword>
<dbReference type="InterPro" id="IPR052657">
    <property type="entry name" value="PDP_family_Arabidopsis"/>
</dbReference>
<proteinExistence type="inferred from homology"/>
<comment type="similarity">
    <text evidence="4">Belongs to the PDP family.</text>
</comment>
<dbReference type="AlphaFoldDB" id="A0ABD1TQ63"/>
<feature type="region of interest" description="Disordered" evidence="5">
    <location>
        <begin position="825"/>
        <end position="849"/>
    </location>
</feature>
<dbReference type="PROSITE" id="PS50812">
    <property type="entry name" value="PWWP"/>
    <property type="match status" value="1"/>
</dbReference>
<evidence type="ECO:0000256" key="2">
    <source>
        <dbReference type="ARBA" id="ARBA00023163"/>
    </source>
</evidence>
<evidence type="ECO:0000259" key="6">
    <source>
        <dbReference type="PROSITE" id="PS50812"/>
    </source>
</evidence>
<dbReference type="GO" id="GO:0006355">
    <property type="term" value="P:regulation of DNA-templated transcription"/>
    <property type="evidence" value="ECO:0007669"/>
    <property type="project" value="UniProtKB-ARBA"/>
</dbReference>
<feature type="domain" description="PWWP" evidence="6">
    <location>
        <begin position="149"/>
        <end position="210"/>
    </location>
</feature>